<feature type="compositionally biased region" description="Acidic residues" evidence="1">
    <location>
        <begin position="294"/>
        <end position="310"/>
    </location>
</feature>
<dbReference type="EMBL" id="CP110429">
    <property type="protein sequence ID" value="WAQ88454.1"/>
    <property type="molecule type" value="Genomic_DNA"/>
</dbReference>
<feature type="compositionally biased region" description="Polar residues" evidence="1">
    <location>
        <begin position="252"/>
        <end position="266"/>
    </location>
</feature>
<dbReference type="GeneID" id="77813700"/>
<feature type="compositionally biased region" description="Basic residues" evidence="1">
    <location>
        <begin position="44"/>
        <end position="55"/>
    </location>
</feature>
<feature type="region of interest" description="Disordered" evidence="1">
    <location>
        <begin position="143"/>
        <end position="327"/>
    </location>
</feature>
<accession>A0ABY7CT49</accession>
<dbReference type="RefSeq" id="XP_053024009.1">
    <property type="nucleotide sequence ID" value="XM_053172805.1"/>
</dbReference>
<keyword evidence="3" id="KW-1185">Reference proteome</keyword>
<sequence>MPERPRGPARTSHHGATIKVPHTSVDPTFRIPLKASAQPEPKPPHIRRYRYRRYHPPNSPFRSPTPKITFSDTAARASETPGQATSHSKSAAHPGTPAESLSSRKVSALSAPAAGPKTEKAGLVFTPVRVLSASRVLPGRWVPASESKSAASAPSPGAQLLTGAGSLARAESPAKRSLGASAGPALRYDLTGFEDLGGYPEDRETTSSESEYPAAVLATHSDQVNVGTPSALDQVSGATPGTHALPGAQDRAGTTATAVSGPQSTAGGRPAAFCHPTSSTTPSAKESFRKAAAEDDMTDDLSDNSDEESEPLPSAVLRSKVAPTQEI</sequence>
<feature type="compositionally biased region" description="Polar residues" evidence="1">
    <location>
        <begin position="220"/>
        <end position="239"/>
    </location>
</feature>
<feature type="region of interest" description="Disordered" evidence="1">
    <location>
        <begin position="1"/>
        <end position="124"/>
    </location>
</feature>
<organism evidence="2 3">
    <name type="scientific">Puccinia triticina</name>
    <dbReference type="NCBI Taxonomy" id="208348"/>
    <lineage>
        <taxon>Eukaryota</taxon>
        <taxon>Fungi</taxon>
        <taxon>Dikarya</taxon>
        <taxon>Basidiomycota</taxon>
        <taxon>Pucciniomycotina</taxon>
        <taxon>Pucciniomycetes</taxon>
        <taxon>Pucciniales</taxon>
        <taxon>Pucciniaceae</taxon>
        <taxon>Puccinia</taxon>
    </lineage>
</organism>
<evidence type="ECO:0000256" key="1">
    <source>
        <dbReference type="SAM" id="MobiDB-lite"/>
    </source>
</evidence>
<feature type="compositionally biased region" description="Low complexity" evidence="1">
    <location>
        <begin position="143"/>
        <end position="158"/>
    </location>
</feature>
<gene>
    <name evidence="2" type="ORF">PtA15_9A581</name>
</gene>
<evidence type="ECO:0000313" key="3">
    <source>
        <dbReference type="Proteomes" id="UP001164743"/>
    </source>
</evidence>
<feature type="compositionally biased region" description="Polar residues" evidence="1">
    <location>
        <begin position="80"/>
        <end position="89"/>
    </location>
</feature>
<protein>
    <submittedName>
        <fullName evidence="2">Uncharacterized protein</fullName>
    </submittedName>
</protein>
<dbReference type="Proteomes" id="UP001164743">
    <property type="component" value="Chromosome 9A"/>
</dbReference>
<name>A0ABY7CT49_9BASI</name>
<evidence type="ECO:0000313" key="2">
    <source>
        <dbReference type="EMBL" id="WAQ88454.1"/>
    </source>
</evidence>
<reference evidence="2" key="1">
    <citation type="submission" date="2022-10" db="EMBL/GenBank/DDBJ databases">
        <title>Puccinia triticina Genome sequencing and assembly.</title>
        <authorList>
            <person name="Li C."/>
        </authorList>
    </citation>
    <scope>NUCLEOTIDE SEQUENCE</scope>
    <source>
        <strain evidence="2">Pt15</strain>
    </source>
</reference>
<proteinExistence type="predicted"/>
<feature type="compositionally biased region" description="Polar residues" evidence="1">
    <location>
        <begin position="60"/>
        <end position="72"/>
    </location>
</feature>